<dbReference type="PROSITE" id="PS50893">
    <property type="entry name" value="ABC_TRANSPORTER_2"/>
    <property type="match status" value="1"/>
</dbReference>
<dbReference type="PROSITE" id="PS00211">
    <property type="entry name" value="ABC_TRANSPORTER_1"/>
    <property type="match status" value="1"/>
</dbReference>
<organism evidence="6 7">
    <name type="scientific">Amycolatopsis tucumanensis</name>
    <dbReference type="NCBI Taxonomy" id="401106"/>
    <lineage>
        <taxon>Bacteria</taxon>
        <taxon>Bacillati</taxon>
        <taxon>Actinomycetota</taxon>
        <taxon>Actinomycetes</taxon>
        <taxon>Pseudonocardiales</taxon>
        <taxon>Pseudonocardiaceae</taxon>
        <taxon>Amycolatopsis</taxon>
    </lineage>
</organism>
<dbReference type="InterPro" id="IPR027417">
    <property type="entry name" value="P-loop_NTPase"/>
</dbReference>
<dbReference type="PANTHER" id="PTHR43335:SF2">
    <property type="entry name" value="ABC TRANSPORTER, ATP-BINDING PROTEIN"/>
    <property type="match status" value="1"/>
</dbReference>
<dbReference type="PANTHER" id="PTHR43335">
    <property type="entry name" value="ABC TRANSPORTER, ATP-BINDING PROTEIN"/>
    <property type="match status" value="1"/>
</dbReference>
<keyword evidence="3" id="KW-0547">Nucleotide-binding</keyword>
<dbReference type="InterPro" id="IPR003439">
    <property type="entry name" value="ABC_transporter-like_ATP-bd"/>
</dbReference>
<keyword evidence="7" id="KW-1185">Reference proteome</keyword>
<gene>
    <name evidence="6" type="ORF">GCM10022380_89200</name>
</gene>
<dbReference type="InterPro" id="IPR003593">
    <property type="entry name" value="AAA+_ATPase"/>
</dbReference>
<dbReference type="SUPFAM" id="SSF52540">
    <property type="entry name" value="P-loop containing nucleoside triphosphate hydrolases"/>
    <property type="match status" value="1"/>
</dbReference>
<evidence type="ECO:0000256" key="4">
    <source>
        <dbReference type="ARBA" id="ARBA00022840"/>
    </source>
</evidence>
<comment type="caution">
    <text evidence="6">The sequence shown here is derived from an EMBL/GenBank/DDBJ whole genome shotgun (WGS) entry which is preliminary data.</text>
</comment>
<dbReference type="Gene3D" id="3.40.50.300">
    <property type="entry name" value="P-loop containing nucleotide triphosphate hydrolases"/>
    <property type="match status" value="1"/>
</dbReference>
<comment type="similarity">
    <text evidence="1">Belongs to the ABC transporter superfamily.</text>
</comment>
<dbReference type="Pfam" id="PF00005">
    <property type="entry name" value="ABC_tran"/>
    <property type="match status" value="1"/>
</dbReference>
<proteinExistence type="inferred from homology"/>
<evidence type="ECO:0000256" key="3">
    <source>
        <dbReference type="ARBA" id="ARBA00022741"/>
    </source>
</evidence>
<evidence type="ECO:0000256" key="1">
    <source>
        <dbReference type="ARBA" id="ARBA00005417"/>
    </source>
</evidence>
<feature type="domain" description="ABC transporter" evidence="5">
    <location>
        <begin position="5"/>
        <end position="221"/>
    </location>
</feature>
<dbReference type="Proteomes" id="UP001501624">
    <property type="component" value="Unassembled WGS sequence"/>
</dbReference>
<dbReference type="InterPro" id="IPR017871">
    <property type="entry name" value="ABC_transporter-like_CS"/>
</dbReference>
<dbReference type="EMBL" id="BAABCM010000031">
    <property type="protein sequence ID" value="GAA3858313.1"/>
    <property type="molecule type" value="Genomic_DNA"/>
</dbReference>
<evidence type="ECO:0000313" key="7">
    <source>
        <dbReference type="Proteomes" id="UP001501624"/>
    </source>
</evidence>
<name>A0ABP7JYC8_9PSEU</name>
<protein>
    <submittedName>
        <fullName evidence="6">ABC transporter ATP-binding protein</fullName>
    </submittedName>
</protein>
<dbReference type="GO" id="GO:0005524">
    <property type="term" value="F:ATP binding"/>
    <property type="evidence" value="ECO:0007669"/>
    <property type="project" value="UniProtKB-KW"/>
</dbReference>
<evidence type="ECO:0000259" key="5">
    <source>
        <dbReference type="PROSITE" id="PS50893"/>
    </source>
</evidence>
<dbReference type="CDD" id="cd03230">
    <property type="entry name" value="ABC_DR_subfamily_A"/>
    <property type="match status" value="1"/>
</dbReference>
<evidence type="ECO:0000256" key="2">
    <source>
        <dbReference type="ARBA" id="ARBA00022448"/>
    </source>
</evidence>
<keyword evidence="2" id="KW-0813">Transport</keyword>
<reference evidence="7" key="1">
    <citation type="journal article" date="2019" name="Int. J. Syst. Evol. Microbiol.">
        <title>The Global Catalogue of Microorganisms (GCM) 10K type strain sequencing project: providing services to taxonomists for standard genome sequencing and annotation.</title>
        <authorList>
            <consortium name="The Broad Institute Genomics Platform"/>
            <consortium name="The Broad Institute Genome Sequencing Center for Infectious Disease"/>
            <person name="Wu L."/>
            <person name="Ma J."/>
        </authorList>
    </citation>
    <scope>NUCLEOTIDE SEQUENCE [LARGE SCALE GENOMIC DNA]</scope>
    <source>
        <strain evidence="7">JCM 17017</strain>
    </source>
</reference>
<keyword evidence="4 6" id="KW-0067">ATP-binding</keyword>
<accession>A0ABP7JYC8</accession>
<dbReference type="SMART" id="SM00382">
    <property type="entry name" value="AAA"/>
    <property type="match status" value="1"/>
</dbReference>
<sequence>MEAVVTVAELGVDLGRTPVLRGLDLVVGAGEVVGILGPNGSGKSTLLRVLATLLPPTAGGGSVLGARLSSAAVHGVRPSIGLVGHDSGLHPRLTLAENLRYLAVLTGRPDEQAREALDVAGLARAAGRRAEQCSQGMRRRADLARILVTEPSLLLLDEPHAGLDRSSFGLVDLVAQGVRARGGAVVIVSHDSPRLASLADRLLELDAGRLVPAGTGMVSEGPR</sequence>
<evidence type="ECO:0000313" key="6">
    <source>
        <dbReference type="EMBL" id="GAA3858313.1"/>
    </source>
</evidence>